<protein>
    <submittedName>
        <fullName evidence="1">Uncharacterized protein</fullName>
    </submittedName>
</protein>
<dbReference type="EMBL" id="MN740628">
    <property type="protein sequence ID" value="QHS79285.1"/>
    <property type="molecule type" value="Genomic_DNA"/>
</dbReference>
<organism evidence="1">
    <name type="scientific">viral metagenome</name>
    <dbReference type="NCBI Taxonomy" id="1070528"/>
    <lineage>
        <taxon>unclassified sequences</taxon>
        <taxon>metagenomes</taxon>
        <taxon>organismal metagenomes</taxon>
    </lineage>
</organism>
<sequence>MIQKSKNQVTNVPIMTKNFIPNLYGLSYPSARPMHIYRKQGVSNSLNTNKSFPSSCQCSTSQIVGTTFKRLGKMDNGQNKTDCCPFIIRTATTNLSPTYYSTYSAYLKKRGNTYSEKMVFHTLPGVDYTLQPDNELPDSSCFEENAVVDVPACKRTIYKPNNPGFSTEGSVQSSAYVDRVKYNAITGNNASFNRTYNVRFAYTTDTLFFVKNKTALPCYAGKCSPANVWYGNRT</sequence>
<name>A0A6C0AIU4_9ZZZZ</name>
<proteinExistence type="predicted"/>
<reference evidence="1" key="1">
    <citation type="journal article" date="2020" name="Nature">
        <title>Giant virus diversity and host interactions through global metagenomics.</title>
        <authorList>
            <person name="Schulz F."/>
            <person name="Roux S."/>
            <person name="Paez-Espino D."/>
            <person name="Jungbluth S."/>
            <person name="Walsh D.A."/>
            <person name="Denef V.J."/>
            <person name="McMahon K.D."/>
            <person name="Konstantinidis K.T."/>
            <person name="Eloe-Fadrosh E.A."/>
            <person name="Kyrpides N.C."/>
            <person name="Woyke T."/>
        </authorList>
    </citation>
    <scope>NUCLEOTIDE SEQUENCE</scope>
    <source>
        <strain evidence="1">GVMAG-S-1035118-87</strain>
    </source>
</reference>
<evidence type="ECO:0000313" key="1">
    <source>
        <dbReference type="EMBL" id="QHS79285.1"/>
    </source>
</evidence>
<accession>A0A6C0AIU4</accession>
<dbReference type="AlphaFoldDB" id="A0A6C0AIU4"/>